<protein>
    <submittedName>
        <fullName evidence="2">Uncharacterized protein</fullName>
    </submittedName>
</protein>
<keyword evidence="1" id="KW-0472">Membrane</keyword>
<feature type="transmembrane region" description="Helical" evidence="1">
    <location>
        <begin position="20"/>
        <end position="41"/>
    </location>
</feature>
<reference evidence="2 3" key="1">
    <citation type="journal article" date="2019" name="Sci. Rep.">
        <title>A high-quality genome of Eragrostis curvula grass provides insights into Poaceae evolution and supports new strategies to enhance forage quality.</title>
        <authorList>
            <person name="Carballo J."/>
            <person name="Santos B.A.C.M."/>
            <person name="Zappacosta D."/>
            <person name="Garbus I."/>
            <person name="Selva J.P."/>
            <person name="Gallo C.A."/>
            <person name="Diaz A."/>
            <person name="Albertini E."/>
            <person name="Caccamo M."/>
            <person name="Echenique V."/>
        </authorList>
    </citation>
    <scope>NUCLEOTIDE SEQUENCE [LARGE SCALE GENOMIC DNA]</scope>
    <source>
        <strain evidence="3">cv. Victoria</strain>
        <tissue evidence="2">Leaf</tissue>
    </source>
</reference>
<gene>
    <name evidence="2" type="ORF">EJB05_43439</name>
</gene>
<keyword evidence="1" id="KW-1133">Transmembrane helix</keyword>
<accession>A0A5J9TEW2</accession>
<dbReference type="EMBL" id="RWGY01000039">
    <property type="protein sequence ID" value="TVU09940.1"/>
    <property type="molecule type" value="Genomic_DNA"/>
</dbReference>
<name>A0A5J9TEW2_9POAL</name>
<dbReference type="AlphaFoldDB" id="A0A5J9TEW2"/>
<keyword evidence="3" id="KW-1185">Reference proteome</keyword>
<evidence type="ECO:0000313" key="3">
    <source>
        <dbReference type="Proteomes" id="UP000324897"/>
    </source>
</evidence>
<comment type="caution">
    <text evidence="2">The sequence shown here is derived from an EMBL/GenBank/DDBJ whole genome shotgun (WGS) entry which is preliminary data.</text>
</comment>
<feature type="non-terminal residue" evidence="2">
    <location>
        <position position="1"/>
    </location>
</feature>
<sequence>MPRALAFGGATAAGFAPPWLAVLGVAVVSVWAVSLAVLLCGHSSDNKAKRKPGAIAGASNMMFFDTTSGATTSGGCGGGGGGGGCGGGGGGGGGCRGGGGGGCGGGGGRGGGCGGFQNQLGKSDSARELHIFDEAIFPFQLTFVSLLSSSSVASSFYCCCDESSTVSPHSTCSIPTLCCDESSTVFALSFDNNTSHTDLDEFIPSFGSVFSVFLAI</sequence>
<dbReference type="Proteomes" id="UP000324897">
    <property type="component" value="Chromosome 3"/>
</dbReference>
<proteinExistence type="predicted"/>
<organism evidence="2 3">
    <name type="scientific">Eragrostis curvula</name>
    <name type="common">weeping love grass</name>
    <dbReference type="NCBI Taxonomy" id="38414"/>
    <lineage>
        <taxon>Eukaryota</taxon>
        <taxon>Viridiplantae</taxon>
        <taxon>Streptophyta</taxon>
        <taxon>Embryophyta</taxon>
        <taxon>Tracheophyta</taxon>
        <taxon>Spermatophyta</taxon>
        <taxon>Magnoliopsida</taxon>
        <taxon>Liliopsida</taxon>
        <taxon>Poales</taxon>
        <taxon>Poaceae</taxon>
        <taxon>PACMAD clade</taxon>
        <taxon>Chloridoideae</taxon>
        <taxon>Eragrostideae</taxon>
        <taxon>Eragrostidinae</taxon>
        <taxon>Eragrostis</taxon>
    </lineage>
</organism>
<evidence type="ECO:0000256" key="1">
    <source>
        <dbReference type="SAM" id="Phobius"/>
    </source>
</evidence>
<evidence type="ECO:0000313" key="2">
    <source>
        <dbReference type="EMBL" id="TVU09940.1"/>
    </source>
</evidence>
<dbReference type="Gramene" id="TVU09940">
    <property type="protein sequence ID" value="TVU09940"/>
    <property type="gene ID" value="EJB05_43439"/>
</dbReference>
<keyword evidence="1" id="KW-0812">Transmembrane</keyword>